<reference evidence="2" key="1">
    <citation type="journal article" date="2019" name="Int. J. Syst. Evol. Microbiol.">
        <title>The Global Catalogue of Microorganisms (GCM) 10K type strain sequencing project: providing services to taxonomists for standard genome sequencing and annotation.</title>
        <authorList>
            <consortium name="The Broad Institute Genomics Platform"/>
            <consortium name="The Broad Institute Genome Sequencing Center for Infectious Disease"/>
            <person name="Wu L."/>
            <person name="Ma J."/>
        </authorList>
    </citation>
    <scope>NUCLEOTIDE SEQUENCE [LARGE SCALE GENOMIC DNA]</scope>
    <source>
        <strain evidence="2">CGMCC 4.7020</strain>
    </source>
</reference>
<evidence type="ECO:0000313" key="2">
    <source>
        <dbReference type="Proteomes" id="UP001597058"/>
    </source>
</evidence>
<sequence length="456" mass="49929">MDRSTLTEHYLAELSHSAATASELLGRTQHDSLLATCYQNRFLSRPLFLGHEEREQLMADLETLRTTLFSLPDRLFDGDLGAFARAVGMTEAQIEVILRSQGATATRMARTDLCIDDSGFKVMEVNMTSSLGGMDNGVMARAVLEHPVLADFADRNGLGFADTASELLHTMYTATGFDAQSRPVIAVADWPSSYLNGWGAFLEEFCVHLRTLGADAHPCHIGQLDYRDGRVWLGNRAVDIIHRIFLAEDLLESPEAPALMDQVVSAAATGQVKLFLPLDAELYASKTTLAMLSDEDNRHLFSAEELATLDRILPWTRTVRPGTVTLESGEAVELLDYARANRHDLVLKPTVLHGGKGVVLGWDVTEENWAAHLDAALSNLYVLQRRICPVTELFPDENGQLQPWLTVWGVFTMARGFAGVLARGTRLEANIGVVNVTNGAHGGTALCELQPADVEG</sequence>
<dbReference type="Proteomes" id="UP001597058">
    <property type="component" value="Unassembled WGS sequence"/>
</dbReference>
<evidence type="ECO:0000313" key="1">
    <source>
        <dbReference type="EMBL" id="MFD1312365.1"/>
    </source>
</evidence>
<name>A0ABW3XT72_9ACTN</name>
<proteinExistence type="predicted"/>
<comment type="caution">
    <text evidence="1">The sequence shown here is derived from an EMBL/GenBank/DDBJ whole genome shotgun (WGS) entry which is preliminary data.</text>
</comment>
<organism evidence="1 2">
    <name type="scientific">Streptomyces kaempferi</name>
    <dbReference type="NCBI Taxonomy" id="333725"/>
    <lineage>
        <taxon>Bacteria</taxon>
        <taxon>Bacillati</taxon>
        <taxon>Actinomycetota</taxon>
        <taxon>Actinomycetes</taxon>
        <taxon>Kitasatosporales</taxon>
        <taxon>Streptomycetaceae</taxon>
        <taxon>Streptomyces</taxon>
    </lineage>
</organism>
<protein>
    <submittedName>
        <fullName evidence="1">Uncharacterized protein</fullName>
    </submittedName>
</protein>
<gene>
    <name evidence="1" type="ORF">ACFQ5X_42100</name>
</gene>
<dbReference type="EMBL" id="JBHTMM010000116">
    <property type="protein sequence ID" value="MFD1312365.1"/>
    <property type="molecule type" value="Genomic_DNA"/>
</dbReference>
<dbReference type="RefSeq" id="WP_381242946.1">
    <property type="nucleotide sequence ID" value="NZ_JBHSKH010000144.1"/>
</dbReference>
<keyword evidence="2" id="KW-1185">Reference proteome</keyword>
<accession>A0ABW3XT72</accession>
<dbReference type="SUPFAM" id="SSF56059">
    <property type="entry name" value="Glutathione synthetase ATP-binding domain-like"/>
    <property type="match status" value="1"/>
</dbReference>